<dbReference type="STRING" id="13706.A0A1X2H8W9"/>
<dbReference type="PANTHER" id="PTHR13390:SF0">
    <property type="entry name" value="LIPID DROPLET-ASSOCIATED HYDROLASE"/>
    <property type="match status" value="1"/>
</dbReference>
<evidence type="ECO:0000313" key="5">
    <source>
        <dbReference type="EMBL" id="ORY95012.1"/>
    </source>
</evidence>
<keyword evidence="3" id="KW-0551">Lipid droplet</keyword>
<accession>A0A1X2H8W9</accession>
<dbReference type="Pfam" id="PF10230">
    <property type="entry name" value="LIDHydrolase"/>
    <property type="match status" value="1"/>
</dbReference>
<evidence type="ECO:0008006" key="7">
    <source>
        <dbReference type="Google" id="ProtNLM"/>
    </source>
</evidence>
<dbReference type="InParanoid" id="A0A1X2H8W9"/>
<dbReference type="OrthoDB" id="448051at2759"/>
<dbReference type="OMA" id="WVPVSYY"/>
<dbReference type="InterPro" id="IPR019363">
    <property type="entry name" value="LDAH"/>
</dbReference>
<keyword evidence="6" id="KW-1185">Reference proteome</keyword>
<protein>
    <recommendedName>
        <fullName evidence="7">Alpha/Beta hydrolase protein</fullName>
    </recommendedName>
</protein>
<dbReference type="InterPro" id="IPR029058">
    <property type="entry name" value="AB_hydrolase_fold"/>
</dbReference>
<dbReference type="GO" id="GO:0019915">
    <property type="term" value="P:lipid storage"/>
    <property type="evidence" value="ECO:0007669"/>
    <property type="project" value="InterPro"/>
</dbReference>
<dbReference type="Proteomes" id="UP000242180">
    <property type="component" value="Unassembled WGS sequence"/>
</dbReference>
<evidence type="ECO:0000256" key="4">
    <source>
        <dbReference type="ARBA" id="ARBA00022801"/>
    </source>
</evidence>
<evidence type="ECO:0000256" key="2">
    <source>
        <dbReference type="ARBA" id="ARBA00008300"/>
    </source>
</evidence>
<organism evidence="5 6">
    <name type="scientific">Syncephalastrum racemosum</name>
    <name type="common">Filamentous fungus</name>
    <dbReference type="NCBI Taxonomy" id="13706"/>
    <lineage>
        <taxon>Eukaryota</taxon>
        <taxon>Fungi</taxon>
        <taxon>Fungi incertae sedis</taxon>
        <taxon>Mucoromycota</taxon>
        <taxon>Mucoromycotina</taxon>
        <taxon>Mucoromycetes</taxon>
        <taxon>Mucorales</taxon>
        <taxon>Syncephalastraceae</taxon>
        <taxon>Syncephalastrum</taxon>
    </lineage>
</organism>
<evidence type="ECO:0000256" key="3">
    <source>
        <dbReference type="ARBA" id="ARBA00022677"/>
    </source>
</evidence>
<dbReference type="AlphaFoldDB" id="A0A1X2H8W9"/>
<proteinExistence type="inferred from homology"/>
<evidence type="ECO:0000256" key="1">
    <source>
        <dbReference type="ARBA" id="ARBA00004502"/>
    </source>
</evidence>
<dbReference type="GO" id="GO:0005811">
    <property type="term" value="C:lipid droplet"/>
    <property type="evidence" value="ECO:0007669"/>
    <property type="project" value="UniProtKB-SubCell"/>
</dbReference>
<name>A0A1X2H8W9_SYNRA</name>
<dbReference type="Gene3D" id="3.40.50.1820">
    <property type="entry name" value="alpha/beta hydrolase"/>
    <property type="match status" value="1"/>
</dbReference>
<keyword evidence="4" id="KW-0378">Hydrolase</keyword>
<dbReference type="PANTHER" id="PTHR13390">
    <property type="entry name" value="LIPASE"/>
    <property type="match status" value="1"/>
</dbReference>
<dbReference type="EMBL" id="MCGN01000007">
    <property type="protein sequence ID" value="ORY95012.1"/>
    <property type="molecule type" value="Genomic_DNA"/>
</dbReference>
<sequence>MLGQFATPLRAALKVANTQAVWWPAKKEPKTLLLFIPGNPGLVDYYTEFLEEIYQSSDPHLEIYGVSHLGHAPPQDKLYSLQDQIDHKLDCLDALHAEHHESVILMGHSIGSYIAAEVLKHRPQYNITRLLALFPTLREIALTPNGVSISRMLKYIPAWALAGAASALNYTITAPLRQRLICRLTGQSPFAAGVTANAFLQGQTIRNVINMAQHEMESVRELDFDFYHAHVDKFVLYYSRSDQWTQDHYEFMKKKFPHHEHVYLCEQDLPHAFILNPEHASYMAQKVAEWIRNEPEHASNMAQKMAEWIRNV</sequence>
<dbReference type="SUPFAM" id="SSF53474">
    <property type="entry name" value="alpha/beta-Hydrolases"/>
    <property type="match status" value="1"/>
</dbReference>
<dbReference type="GO" id="GO:0016298">
    <property type="term" value="F:lipase activity"/>
    <property type="evidence" value="ECO:0007669"/>
    <property type="project" value="InterPro"/>
</dbReference>
<comment type="caution">
    <text evidence="5">The sequence shown here is derived from an EMBL/GenBank/DDBJ whole genome shotgun (WGS) entry which is preliminary data.</text>
</comment>
<comment type="subcellular location">
    <subcellularLocation>
        <location evidence="1">Lipid droplet</location>
    </subcellularLocation>
</comment>
<evidence type="ECO:0000313" key="6">
    <source>
        <dbReference type="Proteomes" id="UP000242180"/>
    </source>
</evidence>
<gene>
    <name evidence="5" type="ORF">BCR43DRAFT_565208</name>
</gene>
<reference evidence="5 6" key="1">
    <citation type="submission" date="2016-07" db="EMBL/GenBank/DDBJ databases">
        <title>Pervasive Adenine N6-methylation of Active Genes in Fungi.</title>
        <authorList>
            <consortium name="DOE Joint Genome Institute"/>
            <person name="Mondo S.J."/>
            <person name="Dannebaum R.O."/>
            <person name="Kuo R.C."/>
            <person name="Labutti K."/>
            <person name="Haridas S."/>
            <person name="Kuo A."/>
            <person name="Salamov A."/>
            <person name="Ahrendt S.R."/>
            <person name="Lipzen A."/>
            <person name="Sullivan W."/>
            <person name="Andreopoulos W.B."/>
            <person name="Clum A."/>
            <person name="Lindquist E."/>
            <person name="Daum C."/>
            <person name="Ramamoorthy G.K."/>
            <person name="Gryganskyi A."/>
            <person name="Culley D."/>
            <person name="Magnuson J.K."/>
            <person name="James T.Y."/>
            <person name="O'Malley M.A."/>
            <person name="Stajich J.E."/>
            <person name="Spatafora J.W."/>
            <person name="Visel A."/>
            <person name="Grigoriev I.V."/>
        </authorList>
    </citation>
    <scope>NUCLEOTIDE SEQUENCE [LARGE SCALE GENOMIC DNA]</scope>
    <source>
        <strain evidence="5 6">NRRL 2496</strain>
    </source>
</reference>
<comment type="similarity">
    <text evidence="2">Belongs to the AB hydrolase superfamily. LDAH family.</text>
</comment>